<feature type="domain" description="HTH araC/xylS-type" evidence="3">
    <location>
        <begin position="2"/>
        <end position="101"/>
    </location>
</feature>
<dbReference type="SMART" id="SM00871">
    <property type="entry name" value="AraC_E_bind"/>
    <property type="match status" value="1"/>
</dbReference>
<dbReference type="EMBL" id="RJLM01000005">
    <property type="protein sequence ID" value="RWX54816.1"/>
    <property type="molecule type" value="Genomic_DNA"/>
</dbReference>
<name>A0A3S3QS00_9GAMM</name>
<proteinExistence type="predicted"/>
<dbReference type="SUPFAM" id="SSF55136">
    <property type="entry name" value="Probable bacterial effector-binding domain"/>
    <property type="match status" value="1"/>
</dbReference>
<organism evidence="4 5">
    <name type="scientific">Photobacterium chitinilyticum</name>
    <dbReference type="NCBI Taxonomy" id="2485123"/>
    <lineage>
        <taxon>Bacteria</taxon>
        <taxon>Pseudomonadati</taxon>
        <taxon>Pseudomonadota</taxon>
        <taxon>Gammaproteobacteria</taxon>
        <taxon>Vibrionales</taxon>
        <taxon>Vibrionaceae</taxon>
        <taxon>Photobacterium</taxon>
    </lineage>
</organism>
<dbReference type="InterPro" id="IPR018060">
    <property type="entry name" value="HTH_AraC"/>
</dbReference>
<dbReference type="SUPFAM" id="SSF46689">
    <property type="entry name" value="Homeodomain-like"/>
    <property type="match status" value="2"/>
</dbReference>
<dbReference type="PANTHER" id="PTHR40055">
    <property type="entry name" value="TRANSCRIPTIONAL REGULATOR YGIV-RELATED"/>
    <property type="match status" value="1"/>
</dbReference>
<evidence type="ECO:0000256" key="1">
    <source>
        <dbReference type="ARBA" id="ARBA00023015"/>
    </source>
</evidence>
<evidence type="ECO:0000313" key="4">
    <source>
        <dbReference type="EMBL" id="RWX54816.1"/>
    </source>
</evidence>
<reference evidence="4 5" key="1">
    <citation type="submission" date="2018-11" db="EMBL/GenBank/DDBJ databases">
        <title>Photobacterium sp. BEI247 sp. nov., a marine bacterium isolated from Yongle Blue Hole in the South China Sea.</title>
        <authorList>
            <person name="Wang X."/>
        </authorList>
    </citation>
    <scope>NUCLEOTIDE SEQUENCE [LARGE SCALE GENOMIC DNA]</scope>
    <source>
        <strain evidence="5">BEI247</strain>
    </source>
</reference>
<accession>A0A3S3QS00</accession>
<dbReference type="InterPro" id="IPR009057">
    <property type="entry name" value="Homeodomain-like_sf"/>
</dbReference>
<evidence type="ECO:0000259" key="3">
    <source>
        <dbReference type="PROSITE" id="PS01124"/>
    </source>
</evidence>
<comment type="caution">
    <text evidence="4">The sequence shown here is derived from an EMBL/GenBank/DDBJ whole genome shotgun (WGS) entry which is preliminary data.</text>
</comment>
<protein>
    <submittedName>
        <fullName evidence="4">Helix-turn-helix domain-containing protein</fullName>
    </submittedName>
</protein>
<keyword evidence="5" id="KW-1185">Reference proteome</keyword>
<sequence>MDKVCNYIYTHLDDNLTVAELSKVANFSKYHFHRQFSHYMGIGVFKFIQQLRLKRAAYQLFFHQHTRIIDIALDAKFEYPESFARAFKKEFAQSPSEFRNQPNWLHWNQQYHHREKVLEKNMKVDINHFEETKVAVKEHRAAPELVNESASQFIEWRKTSGLSPITTSKTFGIIYDDPKATAPEDFRFDICGEVQQAVNGTTFGIVNKTIPAGRCAVIRHYGSHDDLGAKVHYLYGQWLPESGEELRDFPCFFHYINFFPEVAEHELITDIYLPLK</sequence>
<dbReference type="AlphaFoldDB" id="A0A3S3QS00"/>
<dbReference type="InterPro" id="IPR010499">
    <property type="entry name" value="AraC_E-bd"/>
</dbReference>
<dbReference type="PANTHER" id="PTHR40055:SF1">
    <property type="entry name" value="TRANSCRIPTIONAL REGULATOR YGIV-RELATED"/>
    <property type="match status" value="1"/>
</dbReference>
<dbReference type="Gene3D" id="3.20.80.10">
    <property type="entry name" value="Regulatory factor, effector binding domain"/>
    <property type="match status" value="1"/>
</dbReference>
<dbReference type="Gene3D" id="1.10.10.60">
    <property type="entry name" value="Homeodomain-like"/>
    <property type="match status" value="2"/>
</dbReference>
<gene>
    <name evidence="4" type="ORF">EDI28_13785</name>
</gene>
<keyword evidence="1" id="KW-0805">Transcription regulation</keyword>
<dbReference type="InterPro" id="IPR029442">
    <property type="entry name" value="GyrI-like"/>
</dbReference>
<dbReference type="SMART" id="SM00342">
    <property type="entry name" value="HTH_ARAC"/>
    <property type="match status" value="1"/>
</dbReference>
<keyword evidence="2" id="KW-0804">Transcription</keyword>
<dbReference type="GO" id="GO:0043565">
    <property type="term" value="F:sequence-specific DNA binding"/>
    <property type="evidence" value="ECO:0007669"/>
    <property type="project" value="InterPro"/>
</dbReference>
<dbReference type="InterPro" id="IPR011256">
    <property type="entry name" value="Reg_factor_effector_dom_sf"/>
</dbReference>
<dbReference type="Pfam" id="PF12833">
    <property type="entry name" value="HTH_18"/>
    <property type="match status" value="1"/>
</dbReference>
<dbReference type="Pfam" id="PF06445">
    <property type="entry name" value="GyrI-like"/>
    <property type="match status" value="1"/>
</dbReference>
<dbReference type="PROSITE" id="PS01124">
    <property type="entry name" value="HTH_ARAC_FAMILY_2"/>
    <property type="match status" value="1"/>
</dbReference>
<dbReference type="Proteomes" id="UP000287563">
    <property type="component" value="Unassembled WGS sequence"/>
</dbReference>
<evidence type="ECO:0000256" key="2">
    <source>
        <dbReference type="ARBA" id="ARBA00023163"/>
    </source>
</evidence>
<dbReference type="GO" id="GO:0003700">
    <property type="term" value="F:DNA-binding transcription factor activity"/>
    <property type="evidence" value="ECO:0007669"/>
    <property type="project" value="InterPro"/>
</dbReference>
<evidence type="ECO:0000313" key="5">
    <source>
        <dbReference type="Proteomes" id="UP000287563"/>
    </source>
</evidence>
<dbReference type="InterPro" id="IPR050908">
    <property type="entry name" value="SmbC-like"/>
</dbReference>
<dbReference type="OrthoDB" id="282744at2"/>